<reference evidence="3" key="1">
    <citation type="submission" date="2019-11" db="EMBL/GenBank/DDBJ databases">
        <title>Leishmania tarentolae CDS.</title>
        <authorList>
            <person name="Goto Y."/>
            <person name="Yamagishi J."/>
        </authorList>
    </citation>
    <scope>NUCLEOTIDE SEQUENCE [LARGE SCALE GENOMIC DNA]</scope>
    <source>
        <strain evidence="3">Parrot Tar II</strain>
    </source>
</reference>
<name>A0A640KR24_LEITA</name>
<feature type="coiled-coil region" evidence="1">
    <location>
        <begin position="308"/>
        <end position="339"/>
    </location>
</feature>
<feature type="compositionally biased region" description="Low complexity" evidence="2">
    <location>
        <begin position="206"/>
        <end position="218"/>
    </location>
</feature>
<feature type="region of interest" description="Disordered" evidence="2">
    <location>
        <begin position="189"/>
        <end position="218"/>
    </location>
</feature>
<dbReference type="EMBL" id="BLBS01000039">
    <property type="protein sequence ID" value="GET89919.1"/>
    <property type="molecule type" value="Genomic_DNA"/>
</dbReference>
<evidence type="ECO:0000313" key="4">
    <source>
        <dbReference type="Proteomes" id="UP000419144"/>
    </source>
</evidence>
<organism evidence="3 4">
    <name type="scientific">Leishmania tarentolae</name>
    <name type="common">Sauroleishmania tarentolae</name>
    <dbReference type="NCBI Taxonomy" id="5689"/>
    <lineage>
        <taxon>Eukaryota</taxon>
        <taxon>Discoba</taxon>
        <taxon>Euglenozoa</taxon>
        <taxon>Kinetoplastea</taxon>
        <taxon>Metakinetoplastina</taxon>
        <taxon>Trypanosomatida</taxon>
        <taxon>Trypanosomatidae</taxon>
        <taxon>Leishmaniinae</taxon>
        <taxon>Leishmania</taxon>
        <taxon>lizard Leishmania</taxon>
    </lineage>
</organism>
<sequence>MYRVSVAAKGGPLLAQHYELLSISSSSFCLTFDSICFRCRAWWPFLCQTPRKSVQMPPPPKGPVSGFAAAAKVLFDSAQRVGAVEPLGHSSKEYAQQLKKIQSHSKRRGGSLGGVSYKVSEFLAAQRVPTPQQAPSGPFKERSIAKKVPLIEIPSIQERATAEKHPATERVVRAPLDSPPSLRSLFSTRTEASTTAVPVLPPSPTPLESESAAPASPPVEDVLITEDKPIFEFRQQVAQQPAPEAVVQRSAVSAANQGSSTPARKSKPVISIPIASVGAAVEEAGGYAAAGDSSPDAAGTPMSAGFSVDMWEQQRERELERLQKKQEEEEQRRLMLMREQEHQTLGKEWVMHHTYKVSFEAELTVGGKLLRELFAADSASAAVLTFQKMIDAGARASTLLPAGLASVAYSIRCAHPTERQDLRRQLLDVAVKAKLPDHVMRKAHLLLSGGTDFLAAFSALTEVEKQHLDSRIILKAIQVLMWNERWEEALKLAKESRSNFHRGSEMVDLALLKASQLLEEGPRKEVVGYASQSLTENGRMSVRAKLLIASAERGAYRRTLLKQLTVSSDVDESIYAELFCARTRARRRLSWLRWLPGD</sequence>
<gene>
    <name evidence="3" type="ORF">LtaPh_2800400</name>
</gene>
<evidence type="ECO:0000256" key="2">
    <source>
        <dbReference type="SAM" id="MobiDB-lite"/>
    </source>
</evidence>
<evidence type="ECO:0000313" key="3">
    <source>
        <dbReference type="EMBL" id="GET89919.1"/>
    </source>
</evidence>
<keyword evidence="4" id="KW-1185">Reference proteome</keyword>
<accession>A0A640KR24</accession>
<proteinExistence type="predicted"/>
<comment type="caution">
    <text evidence="3">The sequence shown here is derived from an EMBL/GenBank/DDBJ whole genome shotgun (WGS) entry which is preliminary data.</text>
</comment>
<dbReference type="VEuPathDB" id="TriTrypDB:LtaPh_2800400"/>
<protein>
    <submittedName>
        <fullName evidence="3">Uncharacterized protein</fullName>
    </submittedName>
</protein>
<evidence type="ECO:0000256" key="1">
    <source>
        <dbReference type="SAM" id="Coils"/>
    </source>
</evidence>
<dbReference type="AlphaFoldDB" id="A0A640KR24"/>
<dbReference type="OrthoDB" id="185373at2759"/>
<keyword evidence="1" id="KW-0175">Coiled coil</keyword>
<dbReference type="Proteomes" id="UP000419144">
    <property type="component" value="Unassembled WGS sequence"/>
</dbReference>